<accession>A0AAX1M5W5</accession>
<proteinExistence type="predicted"/>
<dbReference type="Pfam" id="PF23843">
    <property type="entry name" value="DUF7210"/>
    <property type="match status" value="1"/>
</dbReference>
<evidence type="ECO:0000313" key="3">
    <source>
        <dbReference type="Proteomes" id="UP000662736"/>
    </source>
</evidence>
<dbReference type="RefSeq" id="WP_207342816.1">
    <property type="nucleotide sequence ID" value="NZ_CP071491.1"/>
</dbReference>
<name>A0AAX1M5W5_GLAPU</name>
<protein>
    <recommendedName>
        <fullName evidence="1">DUF7210 domain-containing protein</fullName>
    </recommendedName>
</protein>
<dbReference type="InterPro" id="IPR055634">
    <property type="entry name" value="DUF7210"/>
</dbReference>
<evidence type="ECO:0000259" key="1">
    <source>
        <dbReference type="Pfam" id="PF23843"/>
    </source>
</evidence>
<feature type="domain" description="DUF7210" evidence="1">
    <location>
        <begin position="1"/>
        <end position="33"/>
    </location>
</feature>
<sequence length="90" mass="9927">MKAKVKHTALLHNGKRYEVGDDIELTEQEAQSLAYYLELPIGDDAEKNNVKTATVEDATKADETAKVQAEATAIADELDAKEAEKPLKKR</sequence>
<evidence type="ECO:0000313" key="2">
    <source>
        <dbReference type="EMBL" id="QSX17495.1"/>
    </source>
</evidence>
<reference evidence="2" key="1">
    <citation type="submission" date="2021-03" db="EMBL/GenBank/DDBJ databases">
        <title>Characterization of a novel Integrative Conjugative Element in Glaesserella parasuis.</title>
        <authorList>
            <person name="Hu G."/>
            <person name="Sun H."/>
        </authorList>
    </citation>
    <scope>NUCLEOTIDE SEQUENCE</scope>
    <source>
        <strain evidence="2">GHP1807</strain>
    </source>
</reference>
<dbReference type="AlphaFoldDB" id="A0AAX1M5W5"/>
<organism evidence="2 3">
    <name type="scientific">Glaesserella parasuis</name>
    <name type="common">Haemophilus parasuis</name>
    <dbReference type="NCBI Taxonomy" id="738"/>
    <lineage>
        <taxon>Bacteria</taxon>
        <taxon>Pseudomonadati</taxon>
        <taxon>Pseudomonadota</taxon>
        <taxon>Gammaproteobacteria</taxon>
        <taxon>Pasteurellales</taxon>
        <taxon>Pasteurellaceae</taxon>
        <taxon>Glaesserella</taxon>
    </lineage>
</organism>
<gene>
    <name evidence="2" type="ORF">J1G54_02790</name>
</gene>
<dbReference type="EMBL" id="CP071491">
    <property type="protein sequence ID" value="QSX17495.1"/>
    <property type="molecule type" value="Genomic_DNA"/>
</dbReference>
<dbReference type="Proteomes" id="UP000662736">
    <property type="component" value="Chromosome"/>
</dbReference>